<organism evidence="3 4">
    <name type="scientific">Streptomonospora salina</name>
    <dbReference type="NCBI Taxonomy" id="104205"/>
    <lineage>
        <taxon>Bacteria</taxon>
        <taxon>Bacillati</taxon>
        <taxon>Actinomycetota</taxon>
        <taxon>Actinomycetes</taxon>
        <taxon>Streptosporangiales</taxon>
        <taxon>Nocardiopsidaceae</taxon>
        <taxon>Streptomonospora</taxon>
    </lineage>
</organism>
<proteinExistence type="predicted"/>
<feature type="region of interest" description="Disordered" evidence="1">
    <location>
        <begin position="293"/>
        <end position="323"/>
    </location>
</feature>
<dbReference type="AlphaFoldDB" id="A0A841E796"/>
<feature type="compositionally biased region" description="Pro residues" evidence="1">
    <location>
        <begin position="14"/>
        <end position="36"/>
    </location>
</feature>
<feature type="transmembrane region" description="Helical" evidence="2">
    <location>
        <begin position="214"/>
        <end position="234"/>
    </location>
</feature>
<feature type="transmembrane region" description="Helical" evidence="2">
    <location>
        <begin position="107"/>
        <end position="135"/>
    </location>
</feature>
<evidence type="ECO:0000256" key="1">
    <source>
        <dbReference type="SAM" id="MobiDB-lite"/>
    </source>
</evidence>
<feature type="transmembrane region" description="Helical" evidence="2">
    <location>
        <begin position="155"/>
        <end position="178"/>
    </location>
</feature>
<dbReference type="Proteomes" id="UP000578077">
    <property type="component" value="Unassembled WGS sequence"/>
</dbReference>
<accession>A0A841E796</accession>
<dbReference type="EMBL" id="JACHLY010000001">
    <property type="protein sequence ID" value="MBB5997018.1"/>
    <property type="molecule type" value="Genomic_DNA"/>
</dbReference>
<name>A0A841E796_9ACTN</name>
<keyword evidence="4" id="KW-1185">Reference proteome</keyword>
<evidence type="ECO:0000313" key="3">
    <source>
        <dbReference type="EMBL" id="MBB5997018.1"/>
    </source>
</evidence>
<feature type="compositionally biased region" description="Polar residues" evidence="1">
    <location>
        <begin position="631"/>
        <end position="640"/>
    </location>
</feature>
<gene>
    <name evidence="3" type="ORF">HNR25_000769</name>
</gene>
<reference evidence="3 4" key="1">
    <citation type="submission" date="2020-08" db="EMBL/GenBank/DDBJ databases">
        <title>Sequencing the genomes of 1000 actinobacteria strains.</title>
        <authorList>
            <person name="Klenk H.-P."/>
        </authorList>
    </citation>
    <scope>NUCLEOTIDE SEQUENCE [LARGE SCALE GENOMIC DNA]</scope>
    <source>
        <strain evidence="3 4">DSM 44593</strain>
    </source>
</reference>
<keyword evidence="2" id="KW-1133">Transmembrane helix</keyword>
<sequence>MSEEIGDYTVQPGQSPPSGPPRPPTQPRPPDDPPLPDVAEVAGPGAFDPTTRLRCAGVLDAAFRNQVLMERYENAHRAGAREPGLDAQAVVGACRDARETASIAGGLLVALVLLLAVFHVFVAGFAALGLLWLALRHSWREFWRSRGGATAPAGLRTIVGVLATILLVSVLVAGFGLYSALNDPAPQYDPGVKGVAEPGSDYESSGDAAFGLLIPWWFAAFLLLTGGVAIGCWMRSQRNRALTRIVAEGMTGSRPNGGSGVGTVPVGFYSDFSPFVGAGVRYGSWPLTLDLKPEAESGSSGGGAEPVADTGPAPEPTAHPGPELVEKLYTGLHADLTGLSEDGDPLSTHRSVDLADCVFVPGVRTDRPSDVRRRMLTGDGTGHVRPDWVRALMHSSHERVRHFLEVGVSMWESQIVVTSFVRLSLHGGSLRVEGETFVMPPVSECYGVPEEEQPTGEDAEGRVGVFGSAVANLFGDARTAVAELGAAAASQWRASGIKRKEAGLAAQYRARPQDSGMAGEEALLAQRIRRQGGASRPMDGRPEQRYVALVDYAPRISIRELAADPHYQQLFQRHDVQRVTGAVTKRCLTSLVRVLKDNGYDTGELEGAAHNITIGMQNFGTANVDGVVSAGTDNAISQQPPARRSGGAGSAPPQM</sequence>
<evidence type="ECO:0000256" key="2">
    <source>
        <dbReference type="SAM" id="Phobius"/>
    </source>
</evidence>
<protein>
    <submittedName>
        <fullName evidence="3">Uncharacterized protein</fullName>
    </submittedName>
</protein>
<evidence type="ECO:0000313" key="4">
    <source>
        <dbReference type="Proteomes" id="UP000578077"/>
    </source>
</evidence>
<keyword evidence="2" id="KW-0472">Membrane</keyword>
<comment type="caution">
    <text evidence="3">The sequence shown here is derived from an EMBL/GenBank/DDBJ whole genome shotgun (WGS) entry which is preliminary data.</text>
</comment>
<keyword evidence="2" id="KW-0812">Transmembrane</keyword>
<feature type="region of interest" description="Disordered" evidence="1">
    <location>
        <begin position="1"/>
        <end position="43"/>
    </location>
</feature>
<feature type="region of interest" description="Disordered" evidence="1">
    <location>
        <begin position="631"/>
        <end position="655"/>
    </location>
</feature>
<dbReference type="RefSeq" id="WP_184633345.1">
    <property type="nucleotide sequence ID" value="NZ_BAABKT010000003.1"/>
</dbReference>